<name>A0A314Y1A5_PRUYE</name>
<sequence>MQMCVPVRSPSWVSRRRLLDQKLSDLHRCTNLSHIKQVHAQILKANLHQDLHTAPKLIAAFSLCRQMALAVNVFNQVQDPNVHLYNTLIRAHIQNSQTTQAFATFFDMQLNGVYPDNFTYPFLLKACSGRPWFPVVQMIHTSIEKFGFCLDIFVPNSLIDTYSKCGLLGVSEAKKVFMLMGERDIVSWNSMIGGLAKTGELGEARRLFNEMPDKDAVSWNTILDGYAKAGQMNEAFELFERMPQRNVVSWSTLVSGYSKAGDMGMARMMFDKMPFRNLVPWTIIISGYAEKGLAKEAIMLYDQMEEAGLKPDNGAIISILAACAESGLIGLGRKVHASIERTRFKCSTPVSNALLDMYAKCGMLDEASRVFHGIAKKDLVSWNAMLQGLAMHGHGDKALQLFSRMVKAGFLPDKVTFIGVLCACTHAGFVEEGLQAFHTMEREYGIVPEIEHYGCMIDLLGRGGCLREAYRLVHSMPMEPNVVIWGTLLGACRMHNDPELAQEVLDHLVKVDPSDAGNFSMLSNIYAAAGDWANVANVRLQMRNTGVQKPSGASSIEVGDELVSLPQIPSPQIPSKPPFHCKRVGIPSSITCCRMESSLPSNDDSKPSIDTDWRSFRAKLPITVDDKWAHTIHEPEKGCLLLATEKLDGVHIFERTVILVLSTGPLGPSGIILNRPSLMSIKETRSTALDVARTFSDRPLFFGGPLEEGLFLVRPKGGDDVVGRSGVFDEVMKGLYYGTKESVGCAAEMVKRNMVGLGEFRFFDGYCGWEKEQLKDEIRAGYWTVAACSPSVIDLRSVGSVGLWEKVLGLMGRRKVR</sequence>
<evidence type="ECO:0000313" key="3">
    <source>
        <dbReference type="EMBL" id="PQP97627.1"/>
    </source>
</evidence>
<dbReference type="InterPro" id="IPR046960">
    <property type="entry name" value="PPR_At4g14850-like_plant"/>
</dbReference>
<dbReference type="GO" id="GO:0009451">
    <property type="term" value="P:RNA modification"/>
    <property type="evidence" value="ECO:0007669"/>
    <property type="project" value="InterPro"/>
</dbReference>
<dbReference type="Pfam" id="PF01535">
    <property type="entry name" value="PPR"/>
    <property type="match status" value="4"/>
</dbReference>
<keyword evidence="4" id="KW-1185">Reference proteome</keyword>
<dbReference type="Gene3D" id="1.25.40.10">
    <property type="entry name" value="Tetratricopeptide repeat domain"/>
    <property type="match status" value="4"/>
</dbReference>
<organism evidence="3 4">
    <name type="scientific">Prunus yedoensis var. nudiflora</name>
    <dbReference type="NCBI Taxonomy" id="2094558"/>
    <lineage>
        <taxon>Eukaryota</taxon>
        <taxon>Viridiplantae</taxon>
        <taxon>Streptophyta</taxon>
        <taxon>Embryophyta</taxon>
        <taxon>Tracheophyta</taxon>
        <taxon>Spermatophyta</taxon>
        <taxon>Magnoliopsida</taxon>
        <taxon>eudicotyledons</taxon>
        <taxon>Gunneridae</taxon>
        <taxon>Pentapetalae</taxon>
        <taxon>rosids</taxon>
        <taxon>fabids</taxon>
        <taxon>Rosales</taxon>
        <taxon>Rosaceae</taxon>
        <taxon>Amygdaloideae</taxon>
        <taxon>Amygdaleae</taxon>
        <taxon>Prunus</taxon>
    </lineage>
</organism>
<dbReference type="InterPro" id="IPR002885">
    <property type="entry name" value="PPR_rpt"/>
</dbReference>
<dbReference type="InterPro" id="IPR046848">
    <property type="entry name" value="E_motif"/>
</dbReference>
<dbReference type="InterPro" id="IPR011990">
    <property type="entry name" value="TPR-like_helical_dom_sf"/>
</dbReference>
<comment type="caution">
    <text evidence="3">The sequence shown here is derived from an EMBL/GenBank/DDBJ whole genome shotgun (WGS) entry which is preliminary data.</text>
</comment>
<dbReference type="GO" id="GO:0048731">
    <property type="term" value="P:system development"/>
    <property type="evidence" value="ECO:0007669"/>
    <property type="project" value="UniProtKB-ARBA"/>
</dbReference>
<dbReference type="Pfam" id="PF02622">
    <property type="entry name" value="DUF179"/>
    <property type="match status" value="1"/>
</dbReference>
<dbReference type="STRING" id="2094558.A0A314Y1A5"/>
<feature type="repeat" description="PPR" evidence="2">
    <location>
        <begin position="215"/>
        <end position="249"/>
    </location>
</feature>
<keyword evidence="1" id="KW-0677">Repeat</keyword>
<dbReference type="InterPro" id="IPR003774">
    <property type="entry name" value="AlgH-like"/>
</dbReference>
<feature type="repeat" description="PPR" evidence="2">
    <location>
        <begin position="184"/>
        <end position="214"/>
    </location>
</feature>
<proteinExistence type="predicted"/>
<dbReference type="PROSITE" id="PS51375">
    <property type="entry name" value="PPR"/>
    <property type="match status" value="5"/>
</dbReference>
<feature type="repeat" description="PPR" evidence="2">
    <location>
        <begin position="277"/>
        <end position="311"/>
    </location>
</feature>
<dbReference type="GO" id="GO:0003729">
    <property type="term" value="F:mRNA binding"/>
    <property type="evidence" value="ECO:0007669"/>
    <property type="project" value="UniProtKB-ARBA"/>
</dbReference>
<protein>
    <submittedName>
        <fullName evidence="3">Pentatricopeptide repeat-containing protein</fullName>
    </submittedName>
</protein>
<dbReference type="SUPFAM" id="SSF143456">
    <property type="entry name" value="VC0467-like"/>
    <property type="match status" value="1"/>
</dbReference>
<feature type="repeat" description="PPR" evidence="2">
    <location>
        <begin position="378"/>
        <end position="412"/>
    </location>
</feature>
<dbReference type="Proteomes" id="UP000250321">
    <property type="component" value="Unassembled WGS sequence"/>
</dbReference>
<dbReference type="FunFam" id="1.25.40.10:FF:000125">
    <property type="entry name" value="Pentatricopeptide repeat-containing protein"/>
    <property type="match status" value="1"/>
</dbReference>
<reference evidence="3 4" key="1">
    <citation type="submission" date="2018-02" db="EMBL/GenBank/DDBJ databases">
        <title>Draft genome of wild Prunus yedoensis var. nudiflora.</title>
        <authorList>
            <person name="Baek S."/>
            <person name="Kim J.-H."/>
            <person name="Choi K."/>
            <person name="Kim G.-B."/>
            <person name="Cho A."/>
            <person name="Jang H."/>
            <person name="Shin C.-H."/>
            <person name="Yu H.-J."/>
            <person name="Mun J.-H."/>
        </authorList>
    </citation>
    <scope>NUCLEOTIDE SEQUENCE [LARGE SCALE GENOMIC DNA]</scope>
    <source>
        <strain evidence="4">cv. Jeju island</strain>
        <tissue evidence="3">Leaf</tissue>
    </source>
</reference>
<feature type="repeat" description="PPR" evidence="2">
    <location>
        <begin position="81"/>
        <end position="115"/>
    </location>
</feature>
<dbReference type="NCBIfam" id="TIGR00756">
    <property type="entry name" value="PPR"/>
    <property type="match status" value="7"/>
</dbReference>
<accession>A0A314Y1A5</accession>
<evidence type="ECO:0000256" key="2">
    <source>
        <dbReference type="PROSITE-ProRule" id="PRU00708"/>
    </source>
</evidence>
<dbReference type="PANTHER" id="PTHR47926:SF413">
    <property type="entry name" value="REPEAT (TPR)-LIKE SUPERFAMILY PROTEIN, PUTATIVE-RELATED"/>
    <property type="match status" value="1"/>
</dbReference>
<dbReference type="PANTHER" id="PTHR47926">
    <property type="entry name" value="PENTATRICOPEPTIDE REPEAT-CONTAINING PROTEIN"/>
    <property type="match status" value="1"/>
</dbReference>
<evidence type="ECO:0000256" key="1">
    <source>
        <dbReference type="ARBA" id="ARBA00022737"/>
    </source>
</evidence>
<dbReference type="Gene3D" id="3.40.1740.10">
    <property type="entry name" value="VC0467-like"/>
    <property type="match status" value="1"/>
</dbReference>
<dbReference type="EMBL" id="PJQY01001970">
    <property type="protein sequence ID" value="PQP97627.1"/>
    <property type="molecule type" value="Genomic_DNA"/>
</dbReference>
<dbReference type="Pfam" id="PF20431">
    <property type="entry name" value="E_motif"/>
    <property type="match status" value="1"/>
</dbReference>
<dbReference type="AlphaFoldDB" id="A0A314Y1A5"/>
<dbReference type="FunFam" id="1.25.40.10:FF:000557">
    <property type="entry name" value="Pentatricopeptide repeat-containing protein, chloroplastic"/>
    <property type="match status" value="1"/>
</dbReference>
<dbReference type="Pfam" id="PF13041">
    <property type="entry name" value="PPR_2"/>
    <property type="match status" value="4"/>
</dbReference>
<dbReference type="OrthoDB" id="185373at2759"/>
<evidence type="ECO:0000313" key="4">
    <source>
        <dbReference type="Proteomes" id="UP000250321"/>
    </source>
</evidence>
<gene>
    <name evidence="3" type="ORF">Pyn_18231</name>
</gene>
<dbReference type="FunFam" id="1.25.40.10:FF:000378">
    <property type="entry name" value="Pentatricopeptide repeat-containing protein mitochondrial"/>
    <property type="match status" value="1"/>
</dbReference>